<evidence type="ECO:0000313" key="2">
    <source>
        <dbReference type="Proteomes" id="UP000492821"/>
    </source>
</evidence>
<accession>A0A7E4W5A5</accession>
<protein>
    <submittedName>
        <fullName evidence="3">Uncharacterized protein</fullName>
    </submittedName>
</protein>
<dbReference type="Proteomes" id="UP000492821">
    <property type="component" value="Unassembled WGS sequence"/>
</dbReference>
<keyword evidence="2" id="KW-1185">Reference proteome</keyword>
<evidence type="ECO:0000313" key="3">
    <source>
        <dbReference type="WBParaSite" id="Pan_g6729.t1"/>
    </source>
</evidence>
<reference evidence="3" key="2">
    <citation type="submission" date="2020-10" db="UniProtKB">
        <authorList>
            <consortium name="WormBaseParasite"/>
        </authorList>
    </citation>
    <scope>IDENTIFICATION</scope>
</reference>
<reference evidence="2" key="1">
    <citation type="journal article" date="2013" name="Genetics">
        <title>The draft genome and transcriptome of Panagrellus redivivus are shaped by the harsh demands of a free-living lifestyle.</title>
        <authorList>
            <person name="Srinivasan J."/>
            <person name="Dillman A.R."/>
            <person name="Macchietto M.G."/>
            <person name="Heikkinen L."/>
            <person name="Lakso M."/>
            <person name="Fracchia K.M."/>
            <person name="Antoshechkin I."/>
            <person name="Mortazavi A."/>
            <person name="Wong G."/>
            <person name="Sternberg P.W."/>
        </authorList>
    </citation>
    <scope>NUCLEOTIDE SEQUENCE [LARGE SCALE GENOMIC DNA]</scope>
    <source>
        <strain evidence="2">MT8872</strain>
    </source>
</reference>
<proteinExistence type="predicted"/>
<sequence length="89" mass="10062">MITTFQPGRVNAEPPNLAPNPASKPLPSVEIRSKCDAVNENRRNSRDQGRPTNPLQTLISYMRLIVRIIRVRVVAIGRICFRIDRGNPK</sequence>
<name>A0A7E4W5A5_PANRE</name>
<feature type="region of interest" description="Disordered" evidence="1">
    <location>
        <begin position="1"/>
        <end position="30"/>
    </location>
</feature>
<dbReference type="WBParaSite" id="Pan_g6729.t1">
    <property type="protein sequence ID" value="Pan_g6729.t1"/>
    <property type="gene ID" value="Pan_g6729"/>
</dbReference>
<evidence type="ECO:0000256" key="1">
    <source>
        <dbReference type="SAM" id="MobiDB-lite"/>
    </source>
</evidence>
<dbReference type="AlphaFoldDB" id="A0A7E4W5A5"/>
<organism evidence="2 3">
    <name type="scientific">Panagrellus redivivus</name>
    <name type="common">Microworm</name>
    <dbReference type="NCBI Taxonomy" id="6233"/>
    <lineage>
        <taxon>Eukaryota</taxon>
        <taxon>Metazoa</taxon>
        <taxon>Ecdysozoa</taxon>
        <taxon>Nematoda</taxon>
        <taxon>Chromadorea</taxon>
        <taxon>Rhabditida</taxon>
        <taxon>Tylenchina</taxon>
        <taxon>Panagrolaimomorpha</taxon>
        <taxon>Panagrolaimoidea</taxon>
        <taxon>Panagrolaimidae</taxon>
        <taxon>Panagrellus</taxon>
    </lineage>
</organism>